<evidence type="ECO:0000313" key="3">
    <source>
        <dbReference type="Proteomes" id="UP000072741"/>
    </source>
</evidence>
<dbReference type="PATRIC" id="fig|433924.3.peg.2730"/>
<dbReference type="InterPro" id="IPR035959">
    <property type="entry name" value="RutC-like_sf"/>
</dbReference>
<dbReference type="Pfam" id="PF21168">
    <property type="entry name" value="FkbO_Hyg5-like_N"/>
    <property type="match status" value="1"/>
</dbReference>
<dbReference type="Proteomes" id="UP000072741">
    <property type="component" value="Unassembled WGS sequence"/>
</dbReference>
<proteinExistence type="predicted"/>
<sequence>MQVQDAVGTPGRFARHTWADAARLPADRVLGGLAYGVADDDVSLPDWLAPVPAAALLSDDRAHADVWPAAGRVREGRTGSIRWRHDGQHLFGAVEFEEDGRGLEVLAHRAYRDLFSTLADTGYAHLMRLWNYLPRINEDGGGLERYRQFNAGRQQAFIDAGQAAFEGAPAACALGFHGEGLLLRFMAGRTVPVAIENPRQVPAWRYPADYGPRAPTFSRAAVVRTASDAAHLFVSGTASIVGHATVHEGDLDAQIDETLRNLEAVFAESRRSGVAFSLADSEPVVYVRHPAQAAAVRHRLAQALGPQSRFMRQAVYLHADICRSDLLVEIETHLHASGLPGVTATDGSVAEERA</sequence>
<dbReference type="EMBL" id="LDSL01000030">
    <property type="protein sequence ID" value="KTT25991.1"/>
    <property type="molecule type" value="Genomic_DNA"/>
</dbReference>
<dbReference type="Gene3D" id="3.30.1330.40">
    <property type="entry name" value="RutC-like"/>
    <property type="match status" value="1"/>
</dbReference>
<gene>
    <name evidence="2" type="ORF">NS331_04350</name>
</gene>
<feature type="domain" description="Chorismatase FkbO/Hyg5-like N-terminal" evidence="1">
    <location>
        <begin position="65"/>
        <end position="187"/>
    </location>
</feature>
<evidence type="ECO:0000259" key="1">
    <source>
        <dbReference type="Pfam" id="PF21168"/>
    </source>
</evidence>
<dbReference type="SUPFAM" id="SSF55298">
    <property type="entry name" value="YjgF-like"/>
    <property type="match status" value="1"/>
</dbReference>
<organism evidence="2 3">
    <name type="scientific">Pseudacidovorax intermedius</name>
    <dbReference type="NCBI Taxonomy" id="433924"/>
    <lineage>
        <taxon>Bacteria</taxon>
        <taxon>Pseudomonadati</taxon>
        <taxon>Pseudomonadota</taxon>
        <taxon>Betaproteobacteria</taxon>
        <taxon>Burkholderiales</taxon>
        <taxon>Comamonadaceae</taxon>
        <taxon>Pseudacidovorax</taxon>
    </lineage>
</organism>
<evidence type="ECO:0000313" key="2">
    <source>
        <dbReference type="EMBL" id="KTT25991.1"/>
    </source>
</evidence>
<accession>A0A147H8A9</accession>
<dbReference type="AlphaFoldDB" id="A0A147H8A9"/>
<name>A0A147H8A9_9BURK</name>
<protein>
    <recommendedName>
        <fullName evidence="1">Chorismatase FkbO/Hyg5-like N-terminal domain-containing protein</fullName>
    </recommendedName>
</protein>
<reference evidence="2 3" key="1">
    <citation type="journal article" date="2016" name="Front. Microbiol.">
        <title>Genomic Resource of Rice Seed Associated Bacteria.</title>
        <authorList>
            <person name="Midha S."/>
            <person name="Bansal K."/>
            <person name="Sharma S."/>
            <person name="Kumar N."/>
            <person name="Patil P.P."/>
            <person name="Chaudhry V."/>
            <person name="Patil P.B."/>
        </authorList>
    </citation>
    <scope>NUCLEOTIDE SEQUENCE [LARGE SCALE GENOMIC DNA]</scope>
    <source>
        <strain evidence="2 3">NS331</strain>
    </source>
</reference>
<keyword evidence="3" id="KW-1185">Reference proteome</keyword>
<dbReference type="InterPro" id="IPR049368">
    <property type="entry name" value="FkbO_Hyg5-like_N"/>
</dbReference>
<comment type="caution">
    <text evidence="2">The sequence shown here is derived from an EMBL/GenBank/DDBJ whole genome shotgun (WGS) entry which is preliminary data.</text>
</comment>